<organism evidence="1 2">
    <name type="scientific">Novosphingobium beihaiensis</name>
    <dbReference type="NCBI Taxonomy" id="2930389"/>
    <lineage>
        <taxon>Bacteria</taxon>
        <taxon>Pseudomonadati</taxon>
        <taxon>Pseudomonadota</taxon>
        <taxon>Alphaproteobacteria</taxon>
        <taxon>Sphingomonadales</taxon>
        <taxon>Sphingomonadaceae</taxon>
        <taxon>Novosphingobium</taxon>
    </lineage>
</organism>
<dbReference type="Proteomes" id="UP001202281">
    <property type="component" value="Unassembled WGS sequence"/>
</dbReference>
<accession>A0ABT0BPJ6</accession>
<dbReference type="EMBL" id="JALHLG010000009">
    <property type="protein sequence ID" value="MCJ2186986.1"/>
    <property type="molecule type" value="Genomic_DNA"/>
</dbReference>
<sequence>MTSLAGIPSLIASQQTVGSELQIAAAEAGASVEGITFRDFLLSVAPSSVEAGRDPLRSEIGVGVSPFLSQALLRLWSFDDSAGAAEGGASCEAFTADVGPPSLQPMAQNRSMAVSPDLVKPDEPRSLGHEAAAMTFAVTSAPTDAQITLTGDRGKQFADAFPILPNSLAVPRAVAGPASTERGAETSVKAASPKELPVVLTTRSGASQPVSIHLIADGGQVSVLVQAPGLSPDDVQEIEDKVCGMLREHGIEPGRVRVEAVFAEGRE</sequence>
<dbReference type="RefSeq" id="WP_243919989.1">
    <property type="nucleotide sequence ID" value="NZ_JALHLG010000009.1"/>
</dbReference>
<proteinExistence type="predicted"/>
<gene>
    <name evidence="1" type="ORF">MTR66_09180</name>
</gene>
<evidence type="ECO:0000313" key="1">
    <source>
        <dbReference type="EMBL" id="MCJ2186986.1"/>
    </source>
</evidence>
<comment type="caution">
    <text evidence="1">The sequence shown here is derived from an EMBL/GenBank/DDBJ whole genome shotgun (WGS) entry which is preliminary data.</text>
</comment>
<keyword evidence="2" id="KW-1185">Reference proteome</keyword>
<evidence type="ECO:0000313" key="2">
    <source>
        <dbReference type="Proteomes" id="UP001202281"/>
    </source>
</evidence>
<evidence type="ECO:0008006" key="3">
    <source>
        <dbReference type="Google" id="ProtNLM"/>
    </source>
</evidence>
<reference evidence="1 2" key="1">
    <citation type="submission" date="2022-04" db="EMBL/GenBank/DDBJ databases">
        <title>Identification of a novel bacterium isolated from mangrove sediments.</title>
        <authorList>
            <person name="Pan X."/>
        </authorList>
    </citation>
    <scope>NUCLEOTIDE SEQUENCE [LARGE SCALE GENOMIC DNA]</scope>
    <source>
        <strain evidence="1 2">B2638</strain>
    </source>
</reference>
<protein>
    <recommendedName>
        <fullName evidence="3">Flagellar hook-length control protein FliK</fullName>
    </recommendedName>
</protein>
<name>A0ABT0BPJ6_9SPHN</name>